<evidence type="ECO:0000256" key="2">
    <source>
        <dbReference type="ARBA" id="ARBA00004377"/>
    </source>
</evidence>
<dbReference type="AlphaFoldDB" id="A0A839AJF4"/>
<proteinExistence type="inferred from homology"/>
<feature type="transmembrane region" description="Helical" evidence="12">
    <location>
        <begin position="12"/>
        <end position="33"/>
    </location>
</feature>
<evidence type="ECO:0000313" key="13">
    <source>
        <dbReference type="EMBL" id="MBA5778629.1"/>
    </source>
</evidence>
<dbReference type="NCBIfam" id="TIGR03141">
    <property type="entry name" value="cytochro_ccmD"/>
    <property type="match status" value="1"/>
</dbReference>
<evidence type="ECO:0000256" key="10">
    <source>
        <dbReference type="ARBA" id="ARBA00022989"/>
    </source>
</evidence>
<evidence type="ECO:0000256" key="4">
    <source>
        <dbReference type="ARBA" id="ARBA00016461"/>
    </source>
</evidence>
<comment type="caution">
    <text evidence="13">The sequence shown here is derived from an EMBL/GenBank/DDBJ whole genome shotgun (WGS) entry which is preliminary data.</text>
</comment>
<reference evidence="13 14" key="1">
    <citation type="submission" date="2020-07" db="EMBL/GenBank/DDBJ databases">
        <title>Stappia sp., F7233, whole genome shotgun sequencing project.</title>
        <authorList>
            <person name="Jiang S."/>
            <person name="Liu Z.W."/>
            <person name="Du Z.J."/>
        </authorList>
    </citation>
    <scope>NUCLEOTIDE SEQUENCE [LARGE SCALE GENOMIC DNA]</scope>
    <source>
        <strain evidence="13 14">F7233</strain>
    </source>
</reference>
<keyword evidence="9 12" id="KW-0201">Cytochrome c-type biogenesis</keyword>
<comment type="function">
    <text evidence="1 12">Required for the export of heme to the periplasm for the biogenesis of c-type cytochromes.</text>
</comment>
<comment type="subcellular location">
    <subcellularLocation>
        <location evidence="2 12">Cell inner membrane</location>
        <topology evidence="2 12">Single-pass membrane protein</topology>
    </subcellularLocation>
</comment>
<keyword evidence="7 12" id="KW-0997">Cell inner membrane</keyword>
<accession>A0A839AJF4</accession>
<evidence type="ECO:0000256" key="8">
    <source>
        <dbReference type="ARBA" id="ARBA00022692"/>
    </source>
</evidence>
<evidence type="ECO:0000256" key="9">
    <source>
        <dbReference type="ARBA" id="ARBA00022748"/>
    </source>
</evidence>
<comment type="similarity">
    <text evidence="3 12">Belongs to the CcmD/CycX/HelD family.</text>
</comment>
<dbReference type="Pfam" id="PF04995">
    <property type="entry name" value="CcmD"/>
    <property type="match status" value="1"/>
</dbReference>
<dbReference type="GO" id="GO:0005886">
    <property type="term" value="C:plasma membrane"/>
    <property type="evidence" value="ECO:0007669"/>
    <property type="project" value="UniProtKB-SubCell"/>
</dbReference>
<keyword evidence="14" id="KW-1185">Reference proteome</keyword>
<dbReference type="GO" id="GO:0017004">
    <property type="term" value="P:cytochrome complex assembly"/>
    <property type="evidence" value="ECO:0007669"/>
    <property type="project" value="UniProtKB-KW"/>
</dbReference>
<keyword evidence="6 12" id="KW-1003">Cell membrane</keyword>
<evidence type="ECO:0000256" key="5">
    <source>
        <dbReference type="ARBA" id="ARBA00022448"/>
    </source>
</evidence>
<evidence type="ECO:0000256" key="12">
    <source>
        <dbReference type="RuleBase" id="RU363101"/>
    </source>
</evidence>
<evidence type="ECO:0000256" key="7">
    <source>
        <dbReference type="ARBA" id="ARBA00022519"/>
    </source>
</evidence>
<evidence type="ECO:0000256" key="6">
    <source>
        <dbReference type="ARBA" id="ARBA00022475"/>
    </source>
</evidence>
<gene>
    <name evidence="13" type="primary">ccmD</name>
    <name evidence="13" type="ORF">H2509_15980</name>
</gene>
<sequence length="65" mass="7273">MFDPLFDLGPHASFITISYILVVAVIAGLILWVRIDYARQRKDLAELEARGITRRSQDVGGQDQG</sequence>
<dbReference type="EMBL" id="JACFXV010000063">
    <property type="protein sequence ID" value="MBA5778629.1"/>
    <property type="molecule type" value="Genomic_DNA"/>
</dbReference>
<name>A0A839AJF4_9HYPH</name>
<dbReference type="Proteomes" id="UP000541109">
    <property type="component" value="Unassembled WGS sequence"/>
</dbReference>
<keyword evidence="10 12" id="KW-1133">Transmembrane helix</keyword>
<evidence type="ECO:0000256" key="3">
    <source>
        <dbReference type="ARBA" id="ARBA00008741"/>
    </source>
</evidence>
<keyword evidence="8 12" id="KW-0812">Transmembrane</keyword>
<keyword evidence="11 12" id="KW-0472">Membrane</keyword>
<dbReference type="RefSeq" id="WP_182167097.1">
    <property type="nucleotide sequence ID" value="NZ_JACFXV010000063.1"/>
</dbReference>
<dbReference type="GO" id="GO:0015886">
    <property type="term" value="P:heme transport"/>
    <property type="evidence" value="ECO:0007669"/>
    <property type="project" value="InterPro"/>
</dbReference>
<dbReference type="InterPro" id="IPR007078">
    <property type="entry name" value="Haem_export_protD_CcmD"/>
</dbReference>
<organism evidence="13 14">
    <name type="scientific">Stappia albiluteola</name>
    <dbReference type="NCBI Taxonomy" id="2758565"/>
    <lineage>
        <taxon>Bacteria</taxon>
        <taxon>Pseudomonadati</taxon>
        <taxon>Pseudomonadota</taxon>
        <taxon>Alphaproteobacteria</taxon>
        <taxon>Hyphomicrobiales</taxon>
        <taxon>Stappiaceae</taxon>
        <taxon>Stappia</taxon>
    </lineage>
</organism>
<evidence type="ECO:0000256" key="11">
    <source>
        <dbReference type="ARBA" id="ARBA00023136"/>
    </source>
</evidence>
<keyword evidence="5 12" id="KW-0813">Transport</keyword>
<evidence type="ECO:0000256" key="1">
    <source>
        <dbReference type="ARBA" id="ARBA00002442"/>
    </source>
</evidence>
<evidence type="ECO:0000313" key="14">
    <source>
        <dbReference type="Proteomes" id="UP000541109"/>
    </source>
</evidence>
<protein>
    <recommendedName>
        <fullName evidence="4 12">Heme exporter protein D</fullName>
    </recommendedName>
</protein>